<sequence>MKLPDLLTELRVLLDDSAAPYLWADEQLVTYLNESVDEACIRAFLIYDESSELAQLTAAANTATAPLSKLVIAVDKVYAGARKLERTTSDELDNEYGGRWRTMTGQPCRFYEEEAYIRPFPTPTTDTDLALCLWRLPTEPMSLNDTEAEPEINPAYHPLLLDWAAHLAFKRRDADANDRQRAADHAALFTASFGERPDANVRRKRRLKKVPVCRPHW</sequence>
<dbReference type="RefSeq" id="WP_168146833.1">
    <property type="nucleotide sequence ID" value="NZ_JAAVXB010000002.1"/>
</dbReference>
<gene>
    <name evidence="1" type="ORF">G7Y82_04550</name>
</gene>
<evidence type="ECO:0000313" key="2">
    <source>
        <dbReference type="Proteomes" id="UP000653472"/>
    </source>
</evidence>
<protein>
    <submittedName>
        <fullName evidence="1">Uncharacterized protein</fullName>
    </submittedName>
</protein>
<dbReference type="EMBL" id="JAAVXB010000002">
    <property type="protein sequence ID" value="NKF21577.1"/>
    <property type="molecule type" value="Genomic_DNA"/>
</dbReference>
<comment type="caution">
    <text evidence="1">The sequence shown here is derived from an EMBL/GenBank/DDBJ whole genome shotgun (WGS) entry which is preliminary data.</text>
</comment>
<dbReference type="InterPro" id="IPR056209">
    <property type="entry name" value="SU10_adaptor"/>
</dbReference>
<dbReference type="Proteomes" id="UP000653472">
    <property type="component" value="Unassembled WGS sequence"/>
</dbReference>
<dbReference type="AlphaFoldDB" id="A0A970B3S6"/>
<dbReference type="Pfam" id="PF24175">
    <property type="entry name" value="SU10_adaptor"/>
    <property type="match status" value="1"/>
</dbReference>
<organism evidence="1 2">
    <name type="scientific">Solimonas marina</name>
    <dbReference type="NCBI Taxonomy" id="2714601"/>
    <lineage>
        <taxon>Bacteria</taxon>
        <taxon>Pseudomonadati</taxon>
        <taxon>Pseudomonadota</taxon>
        <taxon>Gammaproteobacteria</taxon>
        <taxon>Nevskiales</taxon>
        <taxon>Nevskiaceae</taxon>
        <taxon>Solimonas</taxon>
    </lineage>
</organism>
<proteinExistence type="predicted"/>
<keyword evidence="2" id="KW-1185">Reference proteome</keyword>
<name>A0A970B3S6_9GAMM</name>
<evidence type="ECO:0000313" key="1">
    <source>
        <dbReference type="EMBL" id="NKF21577.1"/>
    </source>
</evidence>
<reference evidence="1" key="1">
    <citation type="submission" date="2020-03" db="EMBL/GenBank/DDBJ databases">
        <title>Solimonas marina sp. nov., isolated from deep seawater of the Pacific Ocean.</title>
        <authorList>
            <person name="Liu X."/>
            <person name="Lai Q."/>
            <person name="Sun F."/>
            <person name="Gai Y."/>
            <person name="Li G."/>
            <person name="Shao Z."/>
        </authorList>
    </citation>
    <scope>NUCLEOTIDE SEQUENCE</scope>
    <source>
        <strain evidence="1">C16B3</strain>
    </source>
</reference>
<accession>A0A970B3S6</accession>